<dbReference type="STRING" id="1423812.FD20_GL002073"/>
<dbReference type="Proteomes" id="UP000051155">
    <property type="component" value="Unassembled WGS sequence"/>
</dbReference>
<evidence type="ECO:0000313" key="3">
    <source>
        <dbReference type="EMBL" id="KRL38125.1"/>
    </source>
</evidence>
<dbReference type="OrthoDB" id="2142598at2"/>
<dbReference type="GO" id="GO:0015562">
    <property type="term" value="F:efflux transmembrane transporter activity"/>
    <property type="evidence" value="ECO:0007669"/>
    <property type="project" value="TreeGrafter"/>
</dbReference>
<dbReference type="PANTHER" id="PTHR30469">
    <property type="entry name" value="MULTIDRUG RESISTANCE PROTEIN MDTA"/>
    <property type="match status" value="1"/>
</dbReference>
<organism evidence="3 4">
    <name type="scientific">Liquorilactobacillus uvarum DSM 19971</name>
    <dbReference type="NCBI Taxonomy" id="1423812"/>
    <lineage>
        <taxon>Bacteria</taxon>
        <taxon>Bacillati</taxon>
        <taxon>Bacillota</taxon>
        <taxon>Bacilli</taxon>
        <taxon>Lactobacillales</taxon>
        <taxon>Lactobacillaceae</taxon>
        <taxon>Liquorilactobacillus</taxon>
    </lineage>
</organism>
<comment type="caution">
    <text evidence="3">The sequence shown here is derived from an EMBL/GenBank/DDBJ whole genome shotgun (WGS) entry which is preliminary data.</text>
</comment>
<dbReference type="SUPFAM" id="SSF111369">
    <property type="entry name" value="HlyD-like secretion proteins"/>
    <property type="match status" value="1"/>
</dbReference>
<evidence type="ECO:0000313" key="4">
    <source>
        <dbReference type="Proteomes" id="UP000051155"/>
    </source>
</evidence>
<dbReference type="GO" id="GO:1990281">
    <property type="term" value="C:efflux pump complex"/>
    <property type="evidence" value="ECO:0007669"/>
    <property type="project" value="TreeGrafter"/>
</dbReference>
<name>A0A0R1Q064_9LACO</name>
<reference evidence="3 4" key="1">
    <citation type="journal article" date="2015" name="Genome Announc.">
        <title>Expanding the biotechnology potential of lactobacilli through comparative genomics of 213 strains and associated genera.</title>
        <authorList>
            <person name="Sun Z."/>
            <person name="Harris H.M."/>
            <person name="McCann A."/>
            <person name="Guo C."/>
            <person name="Argimon S."/>
            <person name="Zhang W."/>
            <person name="Yang X."/>
            <person name="Jeffery I.B."/>
            <person name="Cooney J.C."/>
            <person name="Kagawa T.F."/>
            <person name="Liu W."/>
            <person name="Song Y."/>
            <person name="Salvetti E."/>
            <person name="Wrobel A."/>
            <person name="Rasinkangas P."/>
            <person name="Parkhill J."/>
            <person name="Rea M.C."/>
            <person name="O'Sullivan O."/>
            <person name="Ritari J."/>
            <person name="Douillard F.P."/>
            <person name="Paul Ross R."/>
            <person name="Yang R."/>
            <person name="Briner A.E."/>
            <person name="Felis G.E."/>
            <person name="de Vos W.M."/>
            <person name="Barrangou R."/>
            <person name="Klaenhammer T.R."/>
            <person name="Caufield P.W."/>
            <person name="Cui Y."/>
            <person name="Zhang H."/>
            <person name="O'Toole P.W."/>
        </authorList>
    </citation>
    <scope>NUCLEOTIDE SEQUENCE [LARGE SCALE GENOMIC DNA]</scope>
    <source>
        <strain evidence="3 4">DSM 19971</strain>
    </source>
</reference>
<feature type="coiled-coil region" evidence="1">
    <location>
        <begin position="102"/>
        <end position="174"/>
    </location>
</feature>
<evidence type="ECO:0000259" key="2">
    <source>
        <dbReference type="Pfam" id="PF25990"/>
    </source>
</evidence>
<dbReference type="AlphaFoldDB" id="A0A0R1Q064"/>
<dbReference type="Gene3D" id="2.40.420.20">
    <property type="match status" value="1"/>
</dbReference>
<dbReference type="PATRIC" id="fig|1423812.3.peg.2203"/>
<dbReference type="EMBL" id="AZEG01000006">
    <property type="protein sequence ID" value="KRL38125.1"/>
    <property type="molecule type" value="Genomic_DNA"/>
</dbReference>
<evidence type="ECO:0000256" key="1">
    <source>
        <dbReference type="SAM" id="Coils"/>
    </source>
</evidence>
<accession>A0A0R1Q064</accession>
<feature type="domain" description="YknX-like beta-barrel" evidence="2">
    <location>
        <begin position="207"/>
        <end position="267"/>
    </location>
</feature>
<keyword evidence="1" id="KW-0175">Coiled coil</keyword>
<dbReference type="InterPro" id="IPR058636">
    <property type="entry name" value="Beta-barrel_YknX"/>
</dbReference>
<sequence>MKKKNILIGSSVILCLLILLGAVYIAKKHQQSATNSETQKYSIYRVTKASDLTLSGSVQAQKSQLLTNPQGKVQTVFVKNGDSVTEGQQLLTTHDTDEQETVTSLQSQVDKAKRTVSEAQQEVNSSKIQLQKLTSDDEGYSDLQKQQTEAQNDLTDAQADQTEAQNKLQQANTKVDNTLTAPYSGIVQLDYSKTGEAEITLVSNDLNISGEVSEYDYNKIKVGQSINVTAAATGQKANVTISYLSKVPATDSKANNAKYQFEASLDADFLDGQTVKIAVPTSQLRLPEGSVKNGQVYLVKKNHVTKQKVNGHVQNGYFLVDSGVEAGQKIVANPNSALKQGERIDTDD</sequence>
<dbReference type="RefSeq" id="WP_057736348.1">
    <property type="nucleotide sequence ID" value="NZ_AZEG01000006.1"/>
</dbReference>
<dbReference type="Gene3D" id="2.40.50.100">
    <property type="match status" value="1"/>
</dbReference>
<keyword evidence="4" id="KW-1185">Reference proteome</keyword>
<dbReference type="Gene3D" id="1.20.120.330">
    <property type="entry name" value="Nucleotidyltransferases domain 2"/>
    <property type="match status" value="1"/>
</dbReference>
<dbReference type="Pfam" id="PF25990">
    <property type="entry name" value="Beta-barrel_YknX"/>
    <property type="match status" value="1"/>
</dbReference>
<protein>
    <submittedName>
        <fullName evidence="3">Periplasmic component of efflux system</fullName>
    </submittedName>
</protein>
<gene>
    <name evidence="3" type="ORF">FD20_GL002073</name>
</gene>
<proteinExistence type="predicted"/>